<dbReference type="Proteomes" id="UP001140510">
    <property type="component" value="Unassembled WGS sequence"/>
</dbReference>
<dbReference type="OrthoDB" id="3800048at2759"/>
<feature type="region of interest" description="Disordered" evidence="1">
    <location>
        <begin position="368"/>
        <end position="389"/>
    </location>
</feature>
<evidence type="ECO:0000313" key="3">
    <source>
        <dbReference type="EMBL" id="KAJ4412739.1"/>
    </source>
</evidence>
<reference evidence="3" key="1">
    <citation type="submission" date="2022-10" db="EMBL/GenBank/DDBJ databases">
        <title>Tapping the CABI collections for fungal endophytes: first genome assemblies for Collariella, Neodidymelliopsis, Ascochyta clinopodiicola, Didymella pomorum, Didymosphaeria variabile, Neocosmospora piperis and Neocucurbitaria cava.</title>
        <authorList>
            <person name="Hill R."/>
        </authorList>
    </citation>
    <scope>NUCLEOTIDE SEQUENCE</scope>
    <source>
        <strain evidence="3">IMI 355091</strain>
    </source>
</reference>
<feature type="signal peptide" evidence="2">
    <location>
        <begin position="1"/>
        <end position="16"/>
    </location>
</feature>
<organism evidence="3 4">
    <name type="scientific">Didymella pomorum</name>
    <dbReference type="NCBI Taxonomy" id="749634"/>
    <lineage>
        <taxon>Eukaryota</taxon>
        <taxon>Fungi</taxon>
        <taxon>Dikarya</taxon>
        <taxon>Ascomycota</taxon>
        <taxon>Pezizomycotina</taxon>
        <taxon>Dothideomycetes</taxon>
        <taxon>Pleosporomycetidae</taxon>
        <taxon>Pleosporales</taxon>
        <taxon>Pleosporineae</taxon>
        <taxon>Didymellaceae</taxon>
        <taxon>Didymella</taxon>
    </lineage>
</organism>
<dbReference type="EMBL" id="JAPEVA010000002">
    <property type="protein sequence ID" value="KAJ4412739.1"/>
    <property type="molecule type" value="Genomic_DNA"/>
</dbReference>
<gene>
    <name evidence="3" type="ORF">N0V91_000501</name>
</gene>
<keyword evidence="4" id="KW-1185">Reference proteome</keyword>
<name>A0A9W9DCR3_9PLEO</name>
<feature type="compositionally biased region" description="Polar residues" evidence="1">
    <location>
        <begin position="202"/>
        <end position="233"/>
    </location>
</feature>
<evidence type="ECO:0000256" key="2">
    <source>
        <dbReference type="SAM" id="SignalP"/>
    </source>
</evidence>
<proteinExistence type="predicted"/>
<feature type="region of interest" description="Disordered" evidence="1">
    <location>
        <begin position="202"/>
        <end position="236"/>
    </location>
</feature>
<feature type="chain" id="PRO_5040811497" evidence="2">
    <location>
        <begin position="17"/>
        <end position="389"/>
    </location>
</feature>
<feature type="compositionally biased region" description="Polar residues" evidence="1">
    <location>
        <begin position="127"/>
        <end position="145"/>
    </location>
</feature>
<feature type="region of interest" description="Disordered" evidence="1">
    <location>
        <begin position="119"/>
        <end position="154"/>
    </location>
</feature>
<evidence type="ECO:0000256" key="1">
    <source>
        <dbReference type="SAM" id="MobiDB-lite"/>
    </source>
</evidence>
<comment type="caution">
    <text evidence="3">The sequence shown here is derived from an EMBL/GenBank/DDBJ whole genome shotgun (WGS) entry which is preliminary data.</text>
</comment>
<dbReference type="AlphaFoldDB" id="A0A9W9DCR3"/>
<evidence type="ECO:0000313" key="4">
    <source>
        <dbReference type="Proteomes" id="UP001140510"/>
    </source>
</evidence>
<protein>
    <submittedName>
        <fullName evidence="3">Uncharacterized protein</fullName>
    </submittedName>
</protein>
<sequence>MKVFFLAALFGGAVSAVQPLVGRDDGTTTAVVYVTSTYTITKCAASVTNCPTASATELFTSAAVMSVTTTICPVTSTPGGLPPANTDTLSISVPTSYRPGYPGVSSISVSLVSPNPSVPSSGISDGLSATSSLPVQTSALPTGSVGSDRPSWHGSLTDSVPTSFAIGLTISTIGYAPSQPLSSAGAYTDAVPTSGVTTSGVYDQLSAPSSNTDMVPTSGYPGSSRPSSNTDAVPTSGYPGFSALNASTGTDAVPTSGHLGSSVLTTFTGTDAVPTAGYLGSSALNASTVTDTMPTSLPAAPSSTLSTIYPSGSVPTLPSIASVSSGLVYPMPTPPASTPITGGTTEITSRLTLPSTSYVTAQLPVDSETDAVPTSGATGYLPSGSGEVF</sequence>
<accession>A0A9W9DCR3</accession>
<keyword evidence="2" id="KW-0732">Signal</keyword>